<dbReference type="OrthoDB" id="9970124at2759"/>
<dbReference type="GO" id="GO:0046872">
    <property type="term" value="F:metal ion binding"/>
    <property type="evidence" value="ECO:0007669"/>
    <property type="project" value="UniProtKB-KW"/>
</dbReference>
<dbReference type="PANTHER" id="PTHR33337">
    <property type="entry name" value="GFA DOMAIN-CONTAINING PROTEIN"/>
    <property type="match status" value="1"/>
</dbReference>
<evidence type="ECO:0000313" key="8">
    <source>
        <dbReference type="Proteomes" id="UP000308652"/>
    </source>
</evidence>
<keyword evidence="2" id="KW-0479">Metal-binding</keyword>
<dbReference type="Gene3D" id="3.90.1590.10">
    <property type="entry name" value="glutathione-dependent formaldehyde- activating enzyme (gfa)"/>
    <property type="match status" value="1"/>
</dbReference>
<dbReference type="PANTHER" id="PTHR33337:SF40">
    <property type="entry name" value="CENP-V_GFA DOMAIN-CONTAINING PROTEIN-RELATED"/>
    <property type="match status" value="1"/>
</dbReference>
<reference evidence="7 8" key="1">
    <citation type="journal article" date="2019" name="Nat. Ecol. Evol.">
        <title>Megaphylogeny resolves global patterns of mushroom evolution.</title>
        <authorList>
            <person name="Varga T."/>
            <person name="Krizsan K."/>
            <person name="Foldi C."/>
            <person name="Dima B."/>
            <person name="Sanchez-Garcia M."/>
            <person name="Sanchez-Ramirez S."/>
            <person name="Szollosi G.J."/>
            <person name="Szarkandi J.G."/>
            <person name="Papp V."/>
            <person name="Albert L."/>
            <person name="Andreopoulos W."/>
            <person name="Angelini C."/>
            <person name="Antonin V."/>
            <person name="Barry K.W."/>
            <person name="Bougher N.L."/>
            <person name="Buchanan P."/>
            <person name="Buyck B."/>
            <person name="Bense V."/>
            <person name="Catcheside P."/>
            <person name="Chovatia M."/>
            <person name="Cooper J."/>
            <person name="Damon W."/>
            <person name="Desjardin D."/>
            <person name="Finy P."/>
            <person name="Geml J."/>
            <person name="Haridas S."/>
            <person name="Hughes K."/>
            <person name="Justo A."/>
            <person name="Karasinski D."/>
            <person name="Kautmanova I."/>
            <person name="Kiss B."/>
            <person name="Kocsube S."/>
            <person name="Kotiranta H."/>
            <person name="LaButti K.M."/>
            <person name="Lechner B.E."/>
            <person name="Liimatainen K."/>
            <person name="Lipzen A."/>
            <person name="Lukacs Z."/>
            <person name="Mihaltcheva S."/>
            <person name="Morgado L.N."/>
            <person name="Niskanen T."/>
            <person name="Noordeloos M.E."/>
            <person name="Ohm R.A."/>
            <person name="Ortiz-Santana B."/>
            <person name="Ovrebo C."/>
            <person name="Racz N."/>
            <person name="Riley R."/>
            <person name="Savchenko A."/>
            <person name="Shiryaev A."/>
            <person name="Soop K."/>
            <person name="Spirin V."/>
            <person name="Szebenyi C."/>
            <person name="Tomsovsky M."/>
            <person name="Tulloss R.E."/>
            <person name="Uehling J."/>
            <person name="Grigoriev I.V."/>
            <person name="Vagvolgyi C."/>
            <person name="Papp T."/>
            <person name="Martin F.M."/>
            <person name="Miettinen O."/>
            <person name="Hibbett D.S."/>
            <person name="Nagy L.G."/>
        </authorList>
    </citation>
    <scope>NUCLEOTIDE SEQUENCE [LARGE SCALE GENOMIC DNA]</scope>
    <source>
        <strain evidence="7 8">CBS 166.37</strain>
    </source>
</reference>
<evidence type="ECO:0000313" key="7">
    <source>
        <dbReference type="EMBL" id="TFK33232.1"/>
    </source>
</evidence>
<comment type="similarity">
    <text evidence="1">Belongs to the Gfa family.</text>
</comment>
<feature type="region of interest" description="Disordered" evidence="5">
    <location>
        <begin position="153"/>
        <end position="177"/>
    </location>
</feature>
<dbReference type="PROSITE" id="PS51891">
    <property type="entry name" value="CENP_V_GFA"/>
    <property type="match status" value="1"/>
</dbReference>
<dbReference type="AlphaFoldDB" id="A0A5C3LKR3"/>
<evidence type="ECO:0000256" key="3">
    <source>
        <dbReference type="ARBA" id="ARBA00022833"/>
    </source>
</evidence>
<organism evidence="7 8">
    <name type="scientific">Crucibulum laeve</name>
    <dbReference type="NCBI Taxonomy" id="68775"/>
    <lineage>
        <taxon>Eukaryota</taxon>
        <taxon>Fungi</taxon>
        <taxon>Dikarya</taxon>
        <taxon>Basidiomycota</taxon>
        <taxon>Agaricomycotina</taxon>
        <taxon>Agaricomycetes</taxon>
        <taxon>Agaricomycetidae</taxon>
        <taxon>Agaricales</taxon>
        <taxon>Agaricineae</taxon>
        <taxon>Nidulariaceae</taxon>
        <taxon>Crucibulum</taxon>
    </lineage>
</organism>
<keyword evidence="8" id="KW-1185">Reference proteome</keyword>
<dbReference type="EMBL" id="ML213652">
    <property type="protein sequence ID" value="TFK33232.1"/>
    <property type="molecule type" value="Genomic_DNA"/>
</dbReference>
<proteinExistence type="inferred from homology"/>
<sequence>MNRPPYALPEDSDKPFKAVYTGACFCEKVKFEIAREKPLDAKFCHCPTCQKLHGAPFQWAAIVEKTDVHFTEGEDQLIYWNPGEMSQEYILPCKISCKNCRAPIMDEGRNMLLLFPTLIHFDNLEDKRKFYPSCHIFYSRRAVDVKDGLPKWAKHKDDGRPIPETLDEEPDKHRNKC</sequence>
<dbReference type="Proteomes" id="UP000308652">
    <property type="component" value="Unassembled WGS sequence"/>
</dbReference>
<name>A0A5C3LKR3_9AGAR</name>
<gene>
    <name evidence="7" type="ORF">BDQ12DRAFT_615587</name>
</gene>
<evidence type="ECO:0000259" key="6">
    <source>
        <dbReference type="PROSITE" id="PS51891"/>
    </source>
</evidence>
<evidence type="ECO:0000256" key="2">
    <source>
        <dbReference type="ARBA" id="ARBA00022723"/>
    </source>
</evidence>
<evidence type="ECO:0000256" key="4">
    <source>
        <dbReference type="ARBA" id="ARBA00023239"/>
    </source>
</evidence>
<dbReference type="Pfam" id="PF04828">
    <property type="entry name" value="GFA"/>
    <property type="match status" value="1"/>
</dbReference>
<keyword evidence="4" id="KW-0456">Lyase</keyword>
<dbReference type="GO" id="GO:0016846">
    <property type="term" value="F:carbon-sulfur lyase activity"/>
    <property type="evidence" value="ECO:0007669"/>
    <property type="project" value="InterPro"/>
</dbReference>
<evidence type="ECO:0000256" key="5">
    <source>
        <dbReference type="SAM" id="MobiDB-lite"/>
    </source>
</evidence>
<dbReference type="InterPro" id="IPR011057">
    <property type="entry name" value="Mss4-like_sf"/>
</dbReference>
<feature type="domain" description="CENP-V/GFA" evidence="6">
    <location>
        <begin position="20"/>
        <end position="153"/>
    </location>
</feature>
<dbReference type="SUPFAM" id="SSF51316">
    <property type="entry name" value="Mss4-like"/>
    <property type="match status" value="1"/>
</dbReference>
<protein>
    <submittedName>
        <fullName evidence="7">Mss4-like protein</fullName>
    </submittedName>
</protein>
<accession>A0A5C3LKR3</accession>
<evidence type="ECO:0000256" key="1">
    <source>
        <dbReference type="ARBA" id="ARBA00005495"/>
    </source>
</evidence>
<dbReference type="InterPro" id="IPR006913">
    <property type="entry name" value="CENP-V/GFA"/>
</dbReference>
<dbReference type="STRING" id="68775.A0A5C3LKR3"/>
<keyword evidence="3" id="KW-0862">Zinc</keyword>